<reference evidence="1" key="1">
    <citation type="journal article" date="2023" name="bioRxiv">
        <title>Improved chromosome-level genome assembly for marigold (Tagetes erecta).</title>
        <authorList>
            <person name="Jiang F."/>
            <person name="Yuan L."/>
            <person name="Wang S."/>
            <person name="Wang H."/>
            <person name="Xu D."/>
            <person name="Wang A."/>
            <person name="Fan W."/>
        </authorList>
    </citation>
    <scope>NUCLEOTIDE SEQUENCE</scope>
    <source>
        <strain evidence="1">WSJ</strain>
        <tissue evidence="1">Leaf</tissue>
    </source>
</reference>
<protein>
    <submittedName>
        <fullName evidence="1">Uncharacterized protein</fullName>
    </submittedName>
</protein>
<dbReference type="AlphaFoldDB" id="A0AAD8K180"/>
<dbReference type="EMBL" id="JAUHHV010000008">
    <property type="protein sequence ID" value="KAK1413819.1"/>
    <property type="molecule type" value="Genomic_DNA"/>
</dbReference>
<evidence type="ECO:0000313" key="2">
    <source>
        <dbReference type="Proteomes" id="UP001229421"/>
    </source>
</evidence>
<name>A0AAD8K180_TARER</name>
<organism evidence="1 2">
    <name type="scientific">Tagetes erecta</name>
    <name type="common">African marigold</name>
    <dbReference type="NCBI Taxonomy" id="13708"/>
    <lineage>
        <taxon>Eukaryota</taxon>
        <taxon>Viridiplantae</taxon>
        <taxon>Streptophyta</taxon>
        <taxon>Embryophyta</taxon>
        <taxon>Tracheophyta</taxon>
        <taxon>Spermatophyta</taxon>
        <taxon>Magnoliopsida</taxon>
        <taxon>eudicotyledons</taxon>
        <taxon>Gunneridae</taxon>
        <taxon>Pentapetalae</taxon>
        <taxon>asterids</taxon>
        <taxon>campanulids</taxon>
        <taxon>Asterales</taxon>
        <taxon>Asteraceae</taxon>
        <taxon>Asteroideae</taxon>
        <taxon>Heliantheae alliance</taxon>
        <taxon>Tageteae</taxon>
        <taxon>Tagetes</taxon>
    </lineage>
</organism>
<proteinExistence type="predicted"/>
<evidence type="ECO:0000313" key="1">
    <source>
        <dbReference type="EMBL" id="KAK1413819.1"/>
    </source>
</evidence>
<gene>
    <name evidence="1" type="ORF">QVD17_29555</name>
</gene>
<keyword evidence="2" id="KW-1185">Reference proteome</keyword>
<dbReference type="Proteomes" id="UP001229421">
    <property type="component" value="Unassembled WGS sequence"/>
</dbReference>
<accession>A0AAD8K180</accession>
<comment type="caution">
    <text evidence="1">The sequence shown here is derived from an EMBL/GenBank/DDBJ whole genome shotgun (WGS) entry which is preliminary data.</text>
</comment>
<sequence>MPEKLSMGIFTESDHNFGPGDFFEYFMTPRKNRINESSPELSRDPFEILLLGPQGWVHSVQKKLSMESDHNFGPGDFFEYFMTPRKNRINESSPELSRDPFEILLLGPQGWVLETSFEYFMTPRKNRINENSPELSRDPFEILLLGPLG</sequence>